<sequence>MLKLPSSNFSQRLKNQQALDDGVSDSDPLAWYEQAIANNPVTVGAPAGSALVSPNGASAALNNRDATAVDTLEIVQAAMTSPSVEIAPAVTIADGASVEIAGVSAQSVNFTGTTGTLKLDNSLAFTGVVTGLAGSDGIDLADVNYGVQTQVTFLGNTAGGTLTITDGMHTADVALQGDYLSSTWTLSSDGNGGTIVVDPAVNTNWQTLKVGAGGYIRNFDIAPDGTMVGRTDSYGAYLWNGTQWVQLVTATSMPAAFVAATQNTGDTAQGVYEIQIADSNTQVLYMMYDGYVFKSTNRGTTWTQTSFAQVNAYPNGGTAQYGQKMAIDPNNPNIVYVGTPSNGLWVTTNGGTTWQQVSQFPAATGLDSGNSPIGITGMLFDPAVGGVVNGVTQTIFAESNGNGVYMSTNGGASWTLLSGGPTTVTDAAVSSTGIYYASDGNNLWSYANGQWTEQPTGMNGQGIQAVAVNPSNPNEIVVVSPGGTLSVTYNGGATWSGIDWNSNQVSATDIPWLQGANTGPNFNFLTIGGVSFNPLVPNQLIASAGTGVWNTTIPANVGGFTPITWIDQSVGIEQLVANEIIVPPGGNPVLASWDRPFFYISNLNAYPSTYGPVDSVNIDAGWSVDYASSNPSFVTGLVQNGVAVYSTDGGQTWSNFASEPVFPGQANGGTIAASTPQNIIDAPGDGVQPYYTLDGGVSWHPITLPGVSSWSGFEGSYYLDERSVTADRVSPNTFYLYYPGNGVYKSTDGGASWTQVYNGNDGFGSQWNGYITPFNWYNNEIMSVPGEAGNLFFTGGNQGTGPGTLNPFMVSTNGGAAWTAVPNVMNVTCFGFGAPATAGGYPAIYIVGYVNNVYGIWQSVNNAQSWTQIGTYANNSLDTIKTISGDPNIFGQVYVGFAGSGYAVLEAQPTGPAVTAIVTTPTTGHLNAGNTVTLTLDMSVAVTVAGGTPTLSLNDGGIATYTGGSGTNALSFTYTVGAGQNTASLAASAINLNGATIQDSGGNAAYLPLNSVTQTGPQIDTTTPTVASVLESPSTGHLNTGTTVTLTLAMSEIVTVNTTNGTPTLTLNDGGTATYASGSGSNNLVFTYTIGAGQVTTSLAATSFNLNGATIADAAGNAVNSSLSGLTEAGPQINTTAQPLGVDGNGFSNALGVSSAQVTLTTTNANDVLILNILENGTSISSISDTAGLTWTLKAVAGSASGPLYQYYAIAPNALPSDAITVNFAAAAAYVDLNAFGISGANTSSPFDTNASLPGTSNSSTVSATTSNANDFIFATYRFGSTSSPTAGSGWNTINATGNYYLSEYQVVSATQAGLVAGASAADQDGGIITAVVAATLSTGTTPTSIVESPSSGDLKAGNSITLTLNYSGAMTVAGGVPTLTLNDGGTATYTGGSGTSALTFSYTVGAGENTGSLAATAISLNGATIQDSGGHAASVSLSGVTQTGPQIDTTTPTVASLVASGSGITAGTGDLGVGKVVTLTLNLSEAVTVAGGSPTLTLNDGGTATYTGGSGTNALTFSYTVAAGQNTADLAVTAFNPGTATVKDGAGNAADLTGGVTNPGGTLQIDTTAPTVASLVASGTGITAGSGDLTTGKVVTLTLNLSEAVTVAGGTPTMTLNDGGTATYTGGTGTNALTFSYTVAAGQTTADLTVTAVNLGTATVTDGAGNAANLAGAVTNPSGTLQIDTTAPTVASVVASGTGITAGTGILGAGSVVTLTVNLSEAVTVAGGTPTLTLNDGGTATYTGGTGTNALTFSYTVAAGQNTADLAVTAVNLGTATVKDGAGNAANLTGAVTNPAGTLQISSTGPTVLSLVATGTGITAGAGDLAVGSVVTLTVNLSAAVTVAGGTPTLTLNDGGTATYTGGTGTNALTFSYTVGAGQNTADLAVTAVNLGTATVTDGASNPANLTGAVTNPTGTLQIDTTAPTVASLVASGTGISAGAGDLGAGKVVTLTLNLSEAVTVAGGTPTLTLNDGGTATYTGGTGTNALTFSYTVAAGQNTADLAVTAFNPGTATVKDGAGNAADLTGAVTNPSGTLQIDTTTPTVASVVASGTGITAGAGDLGAGSVVTLTVNLSETVTVAGGTPTLTLNDGGTATYAGGTGSNALTFSYTVGAGQNTADLAVTAVNLGTATVKDGAGNAADLTGAVTNPSGTLQIDTTTPTVASVVASGTGITAGAGDLAAGSVVTLTVNLSEAVTVAGGTPTLTLNDGGTATYTGGTGTNALTFSYTVAAGQTTADLAVTAFNPGTATVKDGAGNAANLSGAVTNPAGTLQIDTTAPTVASLVASGTGITAGAGDLAAGSVVTLTLNLSEAVTIAGGTPTLTLNDGGTATYTGGSGSNALTFSYTVAAGQNTADLAVTAVNLGTATVKDGAGNAANLTGAVTNPTGTLQVDTTAPTVASLVASGTGITAGSGDLGAGKVVTLTLSLSEAVTVAGGTPTLILNDGGTATYTGGTGTNALTFSYTVGAGQNTADLAVAAVNLGTATVKDGAGNAANLSGAVTTPAGTLQIDTTTPTVTQVVASPGSGIANPGTTITLTLDLSEAVTVVGRPTLTLNDGATATYIGGSGTNALTFIYTVTPTDATVPTLAITQVNLPGGATVTDGAGNAADLSGAVTSFPGLGIDPPPSFISLAISPSTGDLRAGNTVTLTLGLNDAVTVVGGIPTLTLNDGGTATYTGGSGTNALTFSYTVATGQNIAALAVTAVNLNGATVQFSGTDADLSLAGLTQTGPQIDTTTPTVSSVVASGSGITAGSGDLPTGRVVTLTLNLSEAVTVAGGTPTLTLNDGGTATYSGGTGSNALTFSYTVAAGQNTADLAVTAVNLGTATVKDGAGNAANLSAAVTNPTGTLQIDTTTHLTQAGNTYFLYNSVGSGPPLRYGGTLVTPGEFGSYTPIGAVQVAGGYDVAWKNTSTGQYTVWSTDSNGNYQSNLTPAVSGNTTALEALETTFQQDLNGDGTIGIVTTVIRTDGSTALTEVGNNFYLYNGGTGPELTYAGAAVTVGQFGSYTPIGAVQVAGGYDVAWKDPNSGLYTVWSTNSNGKYQSNLMPAVSGNTTALEALETTFQQDLNGDGTIGVVTTVIRTDGSTALTEVGNNFYLYNGGTGPELTYAGAAVTVGEFGSYTPIGAVQVAGGYDVAWKDPNSGLYTVWSTNSNGKYQSNLTPAVSGNTTALEALETTFQQDLNGDGTIGVVTTVIQTDGPTALTEVGNNFYLYNGGTGPELTYAGAAVTVGEFGGYTPIGAVQVAGGYDVAWKDPNSGLYTVWRTDSNGNYQSNLTPAVSGNNTTLQALETTFHQDLNGDGVMFTSGTGSTVSAGNLLIGAGASVELTGAYSGTITFAGSAGTLKIDNSASFTGSIGGQLAIGDVIDLPNITAGAGATLGYSGNNGPGTLTVSDGTHTDSIALLGNYSLANFTASSDGNGGTSFIDPPLPTSQSDTALNQQLALFSQHIASAFPSSAFSDGSPSTLGISESGIGQPPPLTQPVATQQHA</sequence>
<dbReference type="Gene3D" id="2.130.10.10">
    <property type="entry name" value="YVTN repeat-like/Quinoprotein amine dehydrogenase"/>
    <property type="match status" value="2"/>
</dbReference>
<feature type="domain" description="Tryptophan-rich" evidence="2">
    <location>
        <begin position="2976"/>
        <end position="3074"/>
    </location>
</feature>
<gene>
    <name evidence="3" type="ORF">SAMN05444169_5174</name>
</gene>
<name>A0A1M5PCV0_9BRAD</name>
<feature type="domain" description="Tryptophan-rich" evidence="2">
    <location>
        <begin position="2857"/>
        <end position="2959"/>
    </location>
</feature>
<dbReference type="InterPro" id="IPR052025">
    <property type="entry name" value="Xyloglucanase_GH74"/>
</dbReference>
<feature type="compositionally biased region" description="Polar residues" evidence="1">
    <location>
        <begin position="1"/>
        <end position="18"/>
    </location>
</feature>
<accession>A0A1M5PCV0</accession>
<feature type="domain" description="Tryptophan-rich" evidence="2">
    <location>
        <begin position="3091"/>
        <end position="3189"/>
    </location>
</feature>
<evidence type="ECO:0000313" key="4">
    <source>
        <dbReference type="Proteomes" id="UP000190675"/>
    </source>
</evidence>
<dbReference type="EMBL" id="LT670818">
    <property type="protein sequence ID" value="SHG99641.1"/>
    <property type="molecule type" value="Genomic_DNA"/>
</dbReference>
<dbReference type="InterPro" id="IPR015943">
    <property type="entry name" value="WD40/YVTN_repeat-like_dom_sf"/>
</dbReference>
<evidence type="ECO:0000313" key="3">
    <source>
        <dbReference type="EMBL" id="SHG99641.1"/>
    </source>
</evidence>
<dbReference type="SUPFAM" id="SSF110296">
    <property type="entry name" value="Oligoxyloglucan reducing end-specific cellobiohydrolase"/>
    <property type="match status" value="2"/>
</dbReference>
<dbReference type="GO" id="GO:0010411">
    <property type="term" value="P:xyloglucan metabolic process"/>
    <property type="evidence" value="ECO:0007669"/>
    <property type="project" value="TreeGrafter"/>
</dbReference>
<organism evidence="3 4">
    <name type="scientific">Bradyrhizobium erythrophlei</name>
    <dbReference type="NCBI Taxonomy" id="1437360"/>
    <lineage>
        <taxon>Bacteria</taxon>
        <taxon>Pseudomonadati</taxon>
        <taxon>Pseudomonadota</taxon>
        <taxon>Alphaproteobacteria</taxon>
        <taxon>Hyphomicrobiales</taxon>
        <taxon>Nitrobacteraceae</taxon>
        <taxon>Bradyrhizobium</taxon>
    </lineage>
</organism>
<dbReference type="RefSeq" id="WP_154073413.1">
    <property type="nucleotide sequence ID" value="NZ_LT670818.1"/>
</dbReference>
<evidence type="ECO:0000256" key="1">
    <source>
        <dbReference type="SAM" id="MobiDB-lite"/>
    </source>
</evidence>
<dbReference type="Pfam" id="PF07483">
    <property type="entry name" value="W_rich_C"/>
    <property type="match status" value="4"/>
</dbReference>
<dbReference type="InterPro" id="IPR011121">
    <property type="entry name" value="Trp-rich_dom"/>
</dbReference>
<dbReference type="PANTHER" id="PTHR43739:SF5">
    <property type="entry name" value="EXO-ALPHA-SIALIDASE"/>
    <property type="match status" value="1"/>
</dbReference>
<dbReference type="OrthoDB" id="9764804at2"/>
<reference evidence="3 4" key="1">
    <citation type="submission" date="2016-11" db="EMBL/GenBank/DDBJ databases">
        <authorList>
            <person name="Jaros S."/>
            <person name="Januszkiewicz K."/>
            <person name="Wedrychowicz H."/>
        </authorList>
    </citation>
    <scope>NUCLEOTIDE SEQUENCE [LARGE SCALE GENOMIC DNA]</scope>
    <source>
        <strain evidence="3 4">GAS242</strain>
    </source>
</reference>
<evidence type="ECO:0000259" key="2">
    <source>
        <dbReference type="Pfam" id="PF07483"/>
    </source>
</evidence>
<dbReference type="PANTHER" id="PTHR43739">
    <property type="entry name" value="XYLOGLUCANASE (EUROFUNG)"/>
    <property type="match status" value="1"/>
</dbReference>
<feature type="domain" description="Tryptophan-rich" evidence="2">
    <location>
        <begin position="3206"/>
        <end position="3302"/>
    </location>
</feature>
<dbReference type="Proteomes" id="UP000190675">
    <property type="component" value="Chromosome I"/>
</dbReference>
<feature type="region of interest" description="Disordered" evidence="1">
    <location>
        <begin position="1"/>
        <end position="24"/>
    </location>
</feature>
<protein>
    <submittedName>
        <fullName evidence="3">Tryptophan-rich Synechocystis species C-terminal domain-containing protein</fullName>
    </submittedName>
</protein>
<proteinExistence type="predicted"/>
<feature type="region of interest" description="Disordered" evidence="1">
    <location>
        <begin position="3460"/>
        <end position="3489"/>
    </location>
</feature>